<dbReference type="SUPFAM" id="SSF49899">
    <property type="entry name" value="Concanavalin A-like lectins/glucanases"/>
    <property type="match status" value="1"/>
</dbReference>
<dbReference type="FunFam" id="3.30.200.20:FF:000168">
    <property type="entry name" value="L-type lectin-domain containing receptor kinase IX.1"/>
    <property type="match status" value="1"/>
</dbReference>
<evidence type="ECO:0000313" key="27">
    <source>
        <dbReference type="Proteomes" id="UP001454036"/>
    </source>
</evidence>
<keyword evidence="10" id="KW-0430">Lectin</keyword>
<dbReference type="Gene3D" id="2.60.120.200">
    <property type="match status" value="1"/>
</dbReference>
<dbReference type="InterPro" id="IPR050528">
    <property type="entry name" value="L-type_Lectin-RKs"/>
</dbReference>
<dbReference type="PROSITE" id="PS00308">
    <property type="entry name" value="LECTIN_LEGUME_ALPHA"/>
    <property type="match status" value="1"/>
</dbReference>
<dbReference type="AlphaFoldDB" id="A0AAV3NVM3"/>
<dbReference type="GO" id="GO:0002229">
    <property type="term" value="P:defense response to oomycetes"/>
    <property type="evidence" value="ECO:0007669"/>
    <property type="project" value="UniProtKB-ARBA"/>
</dbReference>
<comment type="similarity">
    <text evidence="2">In the N-terminal section; belongs to the leguminous lectin family.</text>
</comment>
<evidence type="ECO:0000256" key="18">
    <source>
        <dbReference type="ARBA" id="ARBA00023180"/>
    </source>
</evidence>
<dbReference type="SUPFAM" id="SSF56112">
    <property type="entry name" value="Protein kinase-like (PK-like)"/>
    <property type="match status" value="1"/>
</dbReference>
<dbReference type="CDD" id="cd14066">
    <property type="entry name" value="STKc_IRAK"/>
    <property type="match status" value="1"/>
</dbReference>
<dbReference type="GO" id="GO:0005524">
    <property type="term" value="F:ATP binding"/>
    <property type="evidence" value="ECO:0007669"/>
    <property type="project" value="UniProtKB-UniRule"/>
</dbReference>
<evidence type="ECO:0000256" key="22">
    <source>
        <dbReference type="PROSITE-ProRule" id="PRU10141"/>
    </source>
</evidence>
<dbReference type="Proteomes" id="UP001454036">
    <property type="component" value="Unassembled WGS sequence"/>
</dbReference>
<keyword evidence="17" id="KW-0675">Receptor</keyword>
<evidence type="ECO:0000256" key="14">
    <source>
        <dbReference type="ARBA" id="ARBA00022840"/>
    </source>
</evidence>
<dbReference type="PROSITE" id="PS00107">
    <property type="entry name" value="PROTEIN_KINASE_ATP"/>
    <property type="match status" value="1"/>
</dbReference>
<dbReference type="InterPro" id="IPR019825">
    <property type="entry name" value="Lectin_legB_Mn/Ca_BS"/>
</dbReference>
<evidence type="ECO:0000256" key="9">
    <source>
        <dbReference type="ARBA" id="ARBA00022729"/>
    </source>
</evidence>
<feature type="transmembrane region" description="Helical" evidence="24">
    <location>
        <begin position="304"/>
        <end position="326"/>
    </location>
</feature>
<evidence type="ECO:0000313" key="26">
    <source>
        <dbReference type="EMBL" id="GAA0143455.1"/>
    </source>
</evidence>
<evidence type="ECO:0000256" key="19">
    <source>
        <dbReference type="ARBA" id="ARBA00058054"/>
    </source>
</evidence>
<reference evidence="26 27" key="1">
    <citation type="submission" date="2024-01" db="EMBL/GenBank/DDBJ databases">
        <title>The complete chloroplast genome sequence of Lithospermum erythrorhizon: insights into the phylogenetic relationship among Boraginaceae species and the maternal lineages of purple gromwells.</title>
        <authorList>
            <person name="Okada T."/>
            <person name="Watanabe K."/>
        </authorList>
    </citation>
    <scope>NUCLEOTIDE SEQUENCE [LARGE SCALE GENOMIC DNA]</scope>
</reference>
<keyword evidence="12" id="KW-0418">Kinase</keyword>
<evidence type="ECO:0000256" key="1">
    <source>
        <dbReference type="ARBA" id="ARBA00004251"/>
    </source>
</evidence>
<feature type="compositionally biased region" description="Low complexity" evidence="23">
    <location>
        <begin position="685"/>
        <end position="712"/>
    </location>
</feature>
<feature type="region of interest" description="Disordered" evidence="23">
    <location>
        <begin position="678"/>
        <end position="712"/>
    </location>
</feature>
<comment type="caution">
    <text evidence="26">The sequence shown here is derived from an EMBL/GenBank/DDBJ whole genome shotgun (WGS) entry which is preliminary data.</text>
</comment>
<dbReference type="GO" id="GO:0030246">
    <property type="term" value="F:carbohydrate binding"/>
    <property type="evidence" value="ECO:0007669"/>
    <property type="project" value="UniProtKB-KW"/>
</dbReference>
<dbReference type="PANTHER" id="PTHR27007">
    <property type="match status" value="1"/>
</dbReference>
<comment type="similarity">
    <text evidence="3">In the C-terminal section; belongs to the protein kinase superfamily. Ser/Thr protein kinase family.</text>
</comment>
<dbReference type="InterPro" id="IPR013320">
    <property type="entry name" value="ConA-like_dom_sf"/>
</dbReference>
<keyword evidence="14 22" id="KW-0067">ATP-binding</keyword>
<dbReference type="Gene3D" id="3.30.200.20">
    <property type="entry name" value="Phosphorylase Kinase, domain 1"/>
    <property type="match status" value="1"/>
</dbReference>
<proteinExistence type="inferred from homology"/>
<dbReference type="GO" id="GO:0005886">
    <property type="term" value="C:plasma membrane"/>
    <property type="evidence" value="ECO:0007669"/>
    <property type="project" value="UniProtKB-SubCell"/>
</dbReference>
<feature type="domain" description="Protein kinase" evidence="25">
    <location>
        <begin position="371"/>
        <end position="650"/>
    </location>
</feature>
<evidence type="ECO:0000256" key="23">
    <source>
        <dbReference type="SAM" id="MobiDB-lite"/>
    </source>
</evidence>
<name>A0AAV3NVM3_LITER</name>
<feature type="binding site" evidence="22">
    <location>
        <position position="400"/>
    </location>
    <ligand>
        <name>ATP</name>
        <dbReference type="ChEBI" id="CHEBI:30616"/>
    </ligand>
</feature>
<keyword evidence="27" id="KW-1185">Reference proteome</keyword>
<dbReference type="InterPro" id="IPR017441">
    <property type="entry name" value="Protein_kinase_ATP_BS"/>
</dbReference>
<keyword evidence="8 24" id="KW-0812">Transmembrane</keyword>
<dbReference type="PROSITE" id="PS50011">
    <property type="entry name" value="PROTEIN_KINASE_DOM"/>
    <property type="match status" value="1"/>
</dbReference>
<dbReference type="FunFam" id="2.60.120.200:FF:000103">
    <property type="entry name" value="L-type lectin-domain containing receptor kinase IX.1"/>
    <property type="match status" value="1"/>
</dbReference>
<evidence type="ECO:0000256" key="17">
    <source>
        <dbReference type="ARBA" id="ARBA00023170"/>
    </source>
</evidence>
<dbReference type="InterPro" id="IPR000985">
    <property type="entry name" value="Lectin_LegA_CS"/>
</dbReference>
<evidence type="ECO:0000256" key="12">
    <source>
        <dbReference type="ARBA" id="ARBA00022777"/>
    </source>
</evidence>
<dbReference type="InterPro" id="IPR001220">
    <property type="entry name" value="Legume_lectin_dom"/>
</dbReference>
<evidence type="ECO:0000256" key="24">
    <source>
        <dbReference type="SAM" id="Phobius"/>
    </source>
</evidence>
<dbReference type="SMART" id="SM00220">
    <property type="entry name" value="S_TKc"/>
    <property type="match status" value="1"/>
</dbReference>
<dbReference type="Pfam" id="PF00139">
    <property type="entry name" value="Lectin_legB"/>
    <property type="match status" value="1"/>
</dbReference>
<dbReference type="GO" id="GO:0009626">
    <property type="term" value="P:plant-type hypersensitive response"/>
    <property type="evidence" value="ECO:0007669"/>
    <property type="project" value="UniProtKB-ARBA"/>
</dbReference>
<feature type="transmembrane region" description="Helical" evidence="24">
    <location>
        <begin position="16"/>
        <end position="35"/>
    </location>
</feature>
<comment type="function">
    <text evidence="20">Promotes hydrogen peroxide H(2)O(2) production and cell death.</text>
</comment>
<evidence type="ECO:0000256" key="10">
    <source>
        <dbReference type="ARBA" id="ARBA00022734"/>
    </source>
</evidence>
<sequence>MVLKCFYFLTMGDNQFWDIVFLLLIISIPCSYCSLSFNLSQIGTDHANSAIRTTGDAYISNQGVQVTPDERYMSQGKRTGRATYIEPLHLWDKASGNMTNFSTQFSFVIDSRGNNVFGDGLTFFLAHNGSTIPANAPGSGLGLTDSNSMLNSTQDPFVAVEFDTYWNYWDPDIVPHVGININSMKSARVAYWKNNVSEGEKCDVWISYSSIAKNLTVSFTGFWNGKRKKSRTFLVVDLREYLPEWVTFGFSAATGDFFEKHNVKSWVFSSSLIVGDSDDDELTSPSPYNPEPVVLKTQKKTGQVVGLSLGLSGLVLVFIGATYFMWKKKKRNQMIKEGDTILDLSRDSEFQKVCGAKKFSYSELSRATSNFSEKDKLGEGGFGGVYRGLLKESNMFVAVKRVSKESKQGEKEYASEVKIISQLRHRNLVQLVGWCHEKRELLLVYEFMPNGSLDSHLFKENSFLSWELRYKIAKGLASALLYLHEEWEQCVVHRDIKSSNIMLDSHFNAKLGDFGLARLVDHDKGSQTTMLAGTMGYMAPEYVIVGKASKESDVYSFGIVALEIACGRKPIDLKAPEEQVSLVQWAWELYGTGKLFDAIDKKLTSNYDMMKEMERLIVVALWCAHPDNKLRPSIRQAIHVLKFEAQLPILEPKMPMPTYFSPLRVFTSMFTEGQFTEGSTQMQPSSIVSSTNSSNFTPCSSASSSRSLLHTR</sequence>
<keyword evidence="16 24" id="KW-0472">Membrane</keyword>
<keyword evidence="5" id="KW-1003">Cell membrane</keyword>
<comment type="subunit">
    <text evidence="21">Interacts with ABCG40.</text>
</comment>
<dbReference type="EMBL" id="BAABME010000520">
    <property type="protein sequence ID" value="GAA0143455.1"/>
    <property type="molecule type" value="Genomic_DNA"/>
</dbReference>
<evidence type="ECO:0000256" key="2">
    <source>
        <dbReference type="ARBA" id="ARBA00008536"/>
    </source>
</evidence>
<comment type="function">
    <text evidence="19">Involved in resistance response to the pathogenic oomycetes Phytophthora infestans and Phytophthora capsici.</text>
</comment>
<evidence type="ECO:0000256" key="5">
    <source>
        <dbReference type="ARBA" id="ARBA00022475"/>
    </source>
</evidence>
<keyword evidence="13" id="KW-0611">Plant defense</keyword>
<dbReference type="FunFam" id="1.10.510.10:FF:000240">
    <property type="entry name" value="Lectin-domain containing receptor kinase A4.3"/>
    <property type="match status" value="1"/>
</dbReference>
<dbReference type="InterPro" id="IPR008271">
    <property type="entry name" value="Ser/Thr_kinase_AS"/>
</dbReference>
<keyword evidence="11 22" id="KW-0547">Nucleotide-binding</keyword>
<evidence type="ECO:0000256" key="8">
    <source>
        <dbReference type="ARBA" id="ARBA00022692"/>
    </source>
</evidence>
<dbReference type="InterPro" id="IPR000719">
    <property type="entry name" value="Prot_kinase_dom"/>
</dbReference>
<evidence type="ECO:0000256" key="6">
    <source>
        <dbReference type="ARBA" id="ARBA00022527"/>
    </source>
</evidence>
<organism evidence="26 27">
    <name type="scientific">Lithospermum erythrorhizon</name>
    <name type="common">Purple gromwell</name>
    <name type="synonym">Lithospermum officinale var. erythrorhizon</name>
    <dbReference type="NCBI Taxonomy" id="34254"/>
    <lineage>
        <taxon>Eukaryota</taxon>
        <taxon>Viridiplantae</taxon>
        <taxon>Streptophyta</taxon>
        <taxon>Embryophyta</taxon>
        <taxon>Tracheophyta</taxon>
        <taxon>Spermatophyta</taxon>
        <taxon>Magnoliopsida</taxon>
        <taxon>eudicotyledons</taxon>
        <taxon>Gunneridae</taxon>
        <taxon>Pentapetalae</taxon>
        <taxon>asterids</taxon>
        <taxon>lamiids</taxon>
        <taxon>Boraginales</taxon>
        <taxon>Boraginaceae</taxon>
        <taxon>Boraginoideae</taxon>
        <taxon>Lithospermeae</taxon>
        <taxon>Lithospermum</taxon>
    </lineage>
</organism>
<evidence type="ECO:0000256" key="3">
    <source>
        <dbReference type="ARBA" id="ARBA00010217"/>
    </source>
</evidence>
<evidence type="ECO:0000256" key="15">
    <source>
        <dbReference type="ARBA" id="ARBA00022989"/>
    </source>
</evidence>
<evidence type="ECO:0000256" key="11">
    <source>
        <dbReference type="ARBA" id="ARBA00022741"/>
    </source>
</evidence>
<dbReference type="PROSITE" id="PS00307">
    <property type="entry name" value="LECTIN_LEGUME_BETA"/>
    <property type="match status" value="1"/>
</dbReference>
<evidence type="ECO:0000256" key="21">
    <source>
        <dbReference type="ARBA" id="ARBA00063357"/>
    </source>
</evidence>
<evidence type="ECO:0000256" key="16">
    <source>
        <dbReference type="ARBA" id="ARBA00023136"/>
    </source>
</evidence>
<keyword evidence="18" id="KW-0325">Glycoprotein</keyword>
<dbReference type="PROSITE" id="PS00108">
    <property type="entry name" value="PROTEIN_KINASE_ST"/>
    <property type="match status" value="1"/>
</dbReference>
<evidence type="ECO:0000256" key="4">
    <source>
        <dbReference type="ARBA" id="ARBA00012513"/>
    </source>
</evidence>
<dbReference type="InterPro" id="IPR011009">
    <property type="entry name" value="Kinase-like_dom_sf"/>
</dbReference>
<keyword evidence="15 24" id="KW-1133">Transmembrane helix</keyword>
<keyword evidence="6" id="KW-0723">Serine/threonine-protein kinase</keyword>
<dbReference type="Gene3D" id="1.10.510.10">
    <property type="entry name" value="Transferase(Phosphotransferase) domain 1"/>
    <property type="match status" value="1"/>
</dbReference>
<evidence type="ECO:0000256" key="13">
    <source>
        <dbReference type="ARBA" id="ARBA00022821"/>
    </source>
</evidence>
<gene>
    <name evidence="26" type="ORF">LIER_04136</name>
</gene>
<evidence type="ECO:0000256" key="7">
    <source>
        <dbReference type="ARBA" id="ARBA00022679"/>
    </source>
</evidence>
<evidence type="ECO:0000256" key="20">
    <source>
        <dbReference type="ARBA" id="ARBA00058818"/>
    </source>
</evidence>
<accession>A0AAV3NVM3</accession>
<protein>
    <recommendedName>
        <fullName evidence="4">non-specific serine/threonine protein kinase</fullName>
        <ecNumber evidence="4">2.7.11.1</ecNumber>
    </recommendedName>
</protein>
<keyword evidence="9" id="KW-0732">Signal</keyword>
<comment type="subcellular location">
    <subcellularLocation>
        <location evidence="1">Cell membrane</location>
        <topology evidence="1">Single-pass type I membrane protein</topology>
    </subcellularLocation>
</comment>
<dbReference type="GO" id="GO:0004674">
    <property type="term" value="F:protein serine/threonine kinase activity"/>
    <property type="evidence" value="ECO:0007669"/>
    <property type="project" value="UniProtKB-KW"/>
</dbReference>
<dbReference type="Pfam" id="PF00069">
    <property type="entry name" value="Pkinase"/>
    <property type="match status" value="1"/>
</dbReference>
<evidence type="ECO:0000259" key="25">
    <source>
        <dbReference type="PROSITE" id="PS50011"/>
    </source>
</evidence>
<dbReference type="EC" id="2.7.11.1" evidence="4"/>
<keyword evidence="7" id="KW-0808">Transferase</keyword>
<dbReference type="CDD" id="cd06899">
    <property type="entry name" value="lectin_legume_LecRK_Arcelin_ConA"/>
    <property type="match status" value="1"/>
</dbReference>